<keyword evidence="3" id="KW-1185">Reference proteome</keyword>
<dbReference type="SUPFAM" id="SSF46689">
    <property type="entry name" value="Homeodomain-like"/>
    <property type="match status" value="1"/>
</dbReference>
<dbReference type="EMBL" id="AEDQ01000011">
    <property type="protein sequence ID" value="EFL44513.1"/>
    <property type="molecule type" value="Genomic_DNA"/>
</dbReference>
<proteinExistence type="predicted"/>
<dbReference type="InterPro" id="IPR001347">
    <property type="entry name" value="SIS_dom"/>
</dbReference>
<accession>A0ABN0B172</accession>
<dbReference type="SUPFAM" id="SSF53697">
    <property type="entry name" value="SIS domain"/>
    <property type="match status" value="1"/>
</dbReference>
<dbReference type="RefSeq" id="WP_006303722.1">
    <property type="nucleotide sequence ID" value="NZ_AEDQ01000011.1"/>
</dbReference>
<evidence type="ECO:0000313" key="3">
    <source>
        <dbReference type="Proteomes" id="UP000004431"/>
    </source>
</evidence>
<feature type="non-terminal residue" evidence="2">
    <location>
        <position position="221"/>
    </location>
</feature>
<name>A0ABN0B172_9ACTN</name>
<dbReference type="Pfam" id="PF01418">
    <property type="entry name" value="HTH_6"/>
    <property type="match status" value="1"/>
</dbReference>
<dbReference type="InterPro" id="IPR047640">
    <property type="entry name" value="RpiR-like"/>
</dbReference>
<gene>
    <name evidence="2" type="primary">glvR</name>
    <name evidence="2" type="ORF">HMPREF9248_0617</name>
</gene>
<dbReference type="PROSITE" id="PS51071">
    <property type="entry name" value="HTH_RPIR"/>
    <property type="match status" value="1"/>
</dbReference>
<dbReference type="PANTHER" id="PTHR30514:SF1">
    <property type="entry name" value="HTH-TYPE TRANSCRIPTIONAL REGULATOR HEXR-RELATED"/>
    <property type="match status" value="1"/>
</dbReference>
<protein>
    <submittedName>
        <fullName evidence="2">Transcriptional regulator GlvR</fullName>
    </submittedName>
</protein>
<dbReference type="PANTHER" id="PTHR30514">
    <property type="entry name" value="GLUCOKINASE"/>
    <property type="match status" value="1"/>
</dbReference>
<reference evidence="2 3" key="1">
    <citation type="submission" date="2010-08" db="EMBL/GenBank/DDBJ databases">
        <authorList>
            <person name="Durkin A.S."/>
            <person name="Madupu R."/>
            <person name="Torralba M."/>
            <person name="Gillis M."/>
            <person name="Methe B."/>
            <person name="Sutton G."/>
            <person name="Nelson K.E."/>
        </authorList>
    </citation>
    <scope>NUCLEOTIDE SEQUENCE [LARGE SCALE GENOMIC DNA]</scope>
    <source>
        <strain evidence="2 3">PB189-T1-4</strain>
    </source>
</reference>
<evidence type="ECO:0000259" key="1">
    <source>
        <dbReference type="PROSITE" id="PS51071"/>
    </source>
</evidence>
<comment type="caution">
    <text evidence="2">The sequence shown here is derived from an EMBL/GenBank/DDBJ whole genome shotgun (WGS) entry which is preliminary data.</text>
</comment>
<dbReference type="Pfam" id="PF01380">
    <property type="entry name" value="SIS"/>
    <property type="match status" value="1"/>
</dbReference>
<dbReference type="InterPro" id="IPR036388">
    <property type="entry name" value="WH-like_DNA-bd_sf"/>
</dbReference>
<dbReference type="InterPro" id="IPR046348">
    <property type="entry name" value="SIS_dom_sf"/>
</dbReference>
<evidence type="ECO:0000313" key="2">
    <source>
        <dbReference type="EMBL" id="EFL44513.1"/>
    </source>
</evidence>
<dbReference type="Gene3D" id="1.10.10.10">
    <property type="entry name" value="Winged helix-like DNA-binding domain superfamily/Winged helix DNA-binding domain"/>
    <property type="match status" value="1"/>
</dbReference>
<dbReference type="InterPro" id="IPR009057">
    <property type="entry name" value="Homeodomain-like_sf"/>
</dbReference>
<dbReference type="Proteomes" id="UP000004431">
    <property type="component" value="Unassembled WGS sequence"/>
</dbReference>
<sequence>MSIEEKINQLRALSQTEYNIAQYIVLNKQAVAQMSCTQLAQHTFSSAASITRLSKKLKFTGFNELRFALKEELKSTDNCSNQSLDKLHQDITKTIELVKNTNIASVCRVIQTCKRVFIFGSDWGERNACTLFVRNFMCIGIYIIFIPSITELKWVEKTLTQDDCVIIVSFSGEDLEIVPLAKTIQLKTNNLITITPLSQNQLAAVTPHNVYYSYSDLKVIT</sequence>
<organism evidence="2 3">
    <name type="scientific">Fannyhessea vaginae PB189-T1-4</name>
    <dbReference type="NCBI Taxonomy" id="866774"/>
    <lineage>
        <taxon>Bacteria</taxon>
        <taxon>Bacillati</taxon>
        <taxon>Actinomycetota</taxon>
        <taxon>Coriobacteriia</taxon>
        <taxon>Coriobacteriales</taxon>
        <taxon>Atopobiaceae</taxon>
        <taxon>Fannyhessea</taxon>
    </lineage>
</organism>
<dbReference type="InterPro" id="IPR000281">
    <property type="entry name" value="HTH_RpiR"/>
</dbReference>
<feature type="domain" description="HTH rpiR-type" evidence="1">
    <location>
        <begin position="1"/>
        <end position="76"/>
    </location>
</feature>
<dbReference type="Gene3D" id="3.40.50.10490">
    <property type="entry name" value="Glucose-6-phosphate isomerase like protein, domain 1"/>
    <property type="match status" value="1"/>
</dbReference>